<organism evidence="2 3">
    <name type="scientific">Actinacidiphila polyblastidii</name>
    <dbReference type="NCBI Taxonomy" id="3110430"/>
    <lineage>
        <taxon>Bacteria</taxon>
        <taxon>Bacillati</taxon>
        <taxon>Actinomycetota</taxon>
        <taxon>Actinomycetes</taxon>
        <taxon>Kitasatosporales</taxon>
        <taxon>Streptomycetaceae</taxon>
        <taxon>Actinacidiphila</taxon>
    </lineage>
</organism>
<feature type="compositionally biased region" description="Acidic residues" evidence="1">
    <location>
        <begin position="1"/>
        <end position="14"/>
    </location>
</feature>
<gene>
    <name evidence="2" type="ORF">V2S66_21070</name>
</gene>
<dbReference type="Proteomes" id="UP001344658">
    <property type="component" value="Unassembled WGS sequence"/>
</dbReference>
<reference evidence="2 3" key="1">
    <citation type="submission" date="2023-12" db="EMBL/GenBank/DDBJ databases">
        <title>Streptomyces sp. V4-01.</title>
        <authorList>
            <person name="Somphong A."/>
            <person name="Phongsopitanun W."/>
        </authorList>
    </citation>
    <scope>NUCLEOTIDE SEQUENCE [LARGE SCALE GENOMIC DNA]</scope>
    <source>
        <strain evidence="2 3">V4-01</strain>
    </source>
</reference>
<feature type="region of interest" description="Disordered" evidence="1">
    <location>
        <begin position="103"/>
        <end position="141"/>
    </location>
</feature>
<keyword evidence="3" id="KW-1185">Reference proteome</keyword>
<proteinExistence type="predicted"/>
<dbReference type="RefSeq" id="WP_330797459.1">
    <property type="nucleotide sequence ID" value="NZ_JAZEWV010000018.1"/>
</dbReference>
<evidence type="ECO:0000313" key="3">
    <source>
        <dbReference type="Proteomes" id="UP001344658"/>
    </source>
</evidence>
<evidence type="ECO:0000313" key="2">
    <source>
        <dbReference type="EMBL" id="MEE4544458.1"/>
    </source>
</evidence>
<sequence length="141" mass="14796">MAETETQPEIEPGIEPEAGGGTRAADGDGDGAPVRTDAPYRAHAVRGGGPRDGDRWHLNVRCLDDHPDRGEVDALVVTVSPRTPGDRFPAADLDRMLAQCGFGRDGDWSDDRSESEEDAGWSAPCRQADAGAAPPAPPVPG</sequence>
<accession>A0ABU7PF63</accession>
<protein>
    <submittedName>
        <fullName evidence="2">Uncharacterized protein</fullName>
    </submittedName>
</protein>
<feature type="region of interest" description="Disordered" evidence="1">
    <location>
        <begin position="1"/>
        <end position="56"/>
    </location>
</feature>
<evidence type="ECO:0000256" key="1">
    <source>
        <dbReference type="SAM" id="MobiDB-lite"/>
    </source>
</evidence>
<comment type="caution">
    <text evidence="2">The sequence shown here is derived from an EMBL/GenBank/DDBJ whole genome shotgun (WGS) entry which is preliminary data.</text>
</comment>
<name>A0ABU7PF63_9ACTN</name>
<dbReference type="EMBL" id="JAZEWV010000018">
    <property type="protein sequence ID" value="MEE4544458.1"/>
    <property type="molecule type" value="Genomic_DNA"/>
</dbReference>